<name>A0ABV4CPJ5_9PSEU</name>
<dbReference type="Pfam" id="PF00753">
    <property type="entry name" value="Lactamase_B"/>
    <property type="match status" value="1"/>
</dbReference>
<evidence type="ECO:0000313" key="3">
    <source>
        <dbReference type="Proteomes" id="UP001564626"/>
    </source>
</evidence>
<dbReference type="PANTHER" id="PTHR23131:SF4">
    <property type="entry name" value="METALLO-BETA-LACTAMASE SUPERFAMILY POTEIN"/>
    <property type="match status" value="1"/>
</dbReference>
<dbReference type="Gene3D" id="3.60.15.10">
    <property type="entry name" value="Ribonuclease Z/Hydroxyacylglutathione hydrolase-like"/>
    <property type="match status" value="1"/>
</dbReference>
<proteinExistence type="predicted"/>
<dbReference type="PANTHER" id="PTHR23131">
    <property type="entry name" value="ENDORIBONUCLEASE LACTB2"/>
    <property type="match status" value="1"/>
</dbReference>
<evidence type="ECO:0000313" key="2">
    <source>
        <dbReference type="EMBL" id="MEY8043018.1"/>
    </source>
</evidence>
<dbReference type="SUPFAM" id="SSF56281">
    <property type="entry name" value="Metallo-hydrolase/oxidoreductase"/>
    <property type="match status" value="1"/>
</dbReference>
<dbReference type="Proteomes" id="UP001564626">
    <property type="component" value="Unassembled WGS sequence"/>
</dbReference>
<keyword evidence="3" id="KW-1185">Reference proteome</keyword>
<accession>A0ABV4CPJ5</accession>
<dbReference type="Gene3D" id="1.10.10.10">
    <property type="entry name" value="Winged helix-like DNA-binding domain superfamily/Winged helix DNA-binding domain"/>
    <property type="match status" value="1"/>
</dbReference>
<feature type="domain" description="Metallo-beta-lactamase" evidence="1">
    <location>
        <begin position="34"/>
        <end position="246"/>
    </location>
</feature>
<dbReference type="InterPro" id="IPR036866">
    <property type="entry name" value="RibonucZ/Hydroxyglut_hydro"/>
</dbReference>
<sequence length="340" mass="37302">MGGSRHEWMEPGAFEVAAGVHRIPLPLPNDGLRAVNVYAIADGDALTLVDGGWALEESRDRLDRALRTLGAGLGDIRQFLVTHAHRDHYTQAIAVRREYGSTVRLGEGERATLRALRDPEHRSNRAQLALLAECGAKPVLEAVRAASRSPRAGHFWEEPDEWIGETTDVGLPDRPLRALATPGHTRGHLVFLDEAHGLMFAGDHVLPHITPSIGFEQAPGPLPLRDYLDSLRLVRALPDMRLLPAHGPVTGSVHARVDELLDHHDGRLAASADVVERGADTAYAAARGLTWTRRERALDDLDPYNQMLAVLETKAHLDVLVLQGRLRAEEIDGVRHYASA</sequence>
<dbReference type="RefSeq" id="WP_345366789.1">
    <property type="nucleotide sequence ID" value="NZ_BAABII010000016.1"/>
</dbReference>
<dbReference type="InterPro" id="IPR001279">
    <property type="entry name" value="Metallo-B-lactamas"/>
</dbReference>
<evidence type="ECO:0000259" key="1">
    <source>
        <dbReference type="SMART" id="SM00849"/>
    </source>
</evidence>
<gene>
    <name evidence="2" type="ORF">AB8O55_26730</name>
</gene>
<dbReference type="InterPro" id="IPR036388">
    <property type="entry name" value="WH-like_DNA-bd_sf"/>
</dbReference>
<dbReference type="InterPro" id="IPR050662">
    <property type="entry name" value="Sec-metab_biosynth-thioest"/>
</dbReference>
<comment type="caution">
    <text evidence="2">The sequence shown here is derived from an EMBL/GenBank/DDBJ whole genome shotgun (WGS) entry which is preliminary data.</text>
</comment>
<reference evidence="2 3" key="1">
    <citation type="submission" date="2024-08" db="EMBL/GenBank/DDBJ databases">
        <title>Genome mining of Saccharopolyspora cebuensis PGLac3 from Nigerian medicinal plant.</title>
        <authorList>
            <person name="Ezeobiora C.E."/>
            <person name="Igbokwe N.H."/>
            <person name="Amin D.H."/>
            <person name="Mendie U.E."/>
        </authorList>
    </citation>
    <scope>NUCLEOTIDE SEQUENCE [LARGE SCALE GENOMIC DNA]</scope>
    <source>
        <strain evidence="2 3">PGLac3</strain>
    </source>
</reference>
<dbReference type="SMART" id="SM00849">
    <property type="entry name" value="Lactamase_B"/>
    <property type="match status" value="1"/>
</dbReference>
<organism evidence="2 3">
    <name type="scientific">Saccharopolyspora cebuensis</name>
    <dbReference type="NCBI Taxonomy" id="418759"/>
    <lineage>
        <taxon>Bacteria</taxon>
        <taxon>Bacillati</taxon>
        <taxon>Actinomycetota</taxon>
        <taxon>Actinomycetes</taxon>
        <taxon>Pseudonocardiales</taxon>
        <taxon>Pseudonocardiaceae</taxon>
        <taxon>Saccharopolyspora</taxon>
    </lineage>
</organism>
<dbReference type="EMBL" id="JBGEHV010000073">
    <property type="protein sequence ID" value="MEY8043018.1"/>
    <property type="molecule type" value="Genomic_DNA"/>
</dbReference>
<protein>
    <submittedName>
        <fullName evidence="2">MBL fold metallo-hydrolase</fullName>
    </submittedName>
</protein>